<dbReference type="Proteomes" id="UP000198948">
    <property type="component" value="Unassembled WGS sequence"/>
</dbReference>
<dbReference type="OrthoDB" id="9816040at2"/>
<evidence type="ECO:0000259" key="2">
    <source>
        <dbReference type="PROSITE" id="PS51462"/>
    </source>
</evidence>
<dbReference type="PANTHER" id="PTHR21340">
    <property type="entry name" value="DIADENOSINE 5,5-P1,P4-TETRAPHOSPHATE PYROPHOSPHOHYDROLASE MUTT"/>
    <property type="match status" value="1"/>
</dbReference>
<dbReference type="AlphaFoldDB" id="A0A1H9U2C3"/>
<dbReference type="SUPFAM" id="SSF55811">
    <property type="entry name" value="Nudix"/>
    <property type="match status" value="1"/>
</dbReference>
<protein>
    <submittedName>
        <fullName evidence="3">8-oxo-dGTP diphosphatase</fullName>
    </submittedName>
</protein>
<keyword evidence="4" id="KW-1185">Reference proteome</keyword>
<dbReference type="RefSeq" id="WP_092653699.1">
    <property type="nucleotide sequence ID" value="NZ_FOHA01000020.1"/>
</dbReference>
<evidence type="ECO:0000313" key="4">
    <source>
        <dbReference type="Proteomes" id="UP000198948"/>
    </source>
</evidence>
<dbReference type="Gene3D" id="3.90.79.10">
    <property type="entry name" value="Nucleoside Triphosphate Pyrophosphohydrolase"/>
    <property type="match status" value="1"/>
</dbReference>
<dbReference type="CDD" id="cd04684">
    <property type="entry name" value="NUDIX_Hydrolase"/>
    <property type="match status" value="1"/>
</dbReference>
<keyword evidence="1" id="KW-0378">Hydrolase</keyword>
<dbReference type="GO" id="GO:0006167">
    <property type="term" value="P:AMP biosynthetic process"/>
    <property type="evidence" value="ECO:0007669"/>
    <property type="project" value="TreeGrafter"/>
</dbReference>
<reference evidence="3 4" key="1">
    <citation type="submission" date="2016-10" db="EMBL/GenBank/DDBJ databases">
        <authorList>
            <person name="de Groot N.N."/>
        </authorList>
    </citation>
    <scope>NUCLEOTIDE SEQUENCE [LARGE SCALE GENOMIC DNA]</scope>
    <source>
        <strain evidence="3 4">DSM 13760</strain>
    </source>
</reference>
<organism evidence="3 4">
    <name type="scientific">Isobaculum melis</name>
    <dbReference type="NCBI Taxonomy" id="142588"/>
    <lineage>
        <taxon>Bacteria</taxon>
        <taxon>Bacillati</taxon>
        <taxon>Bacillota</taxon>
        <taxon>Bacilli</taxon>
        <taxon>Lactobacillales</taxon>
        <taxon>Carnobacteriaceae</taxon>
        <taxon>Isobaculum</taxon>
    </lineage>
</organism>
<name>A0A1H9U2C3_9LACT</name>
<dbReference type="Pfam" id="PF00293">
    <property type="entry name" value="NUDIX"/>
    <property type="match status" value="1"/>
</dbReference>
<proteinExistence type="predicted"/>
<sequence length="152" mass="17970">MEKNNIPIFGKKLQDQTYEQRIGAYMIVADEARKQMILVSPPNGAYFLPGGEIEGQETNEETLTRECMEELGFQVKVGQYLGRSDEYFYSSFRDTYFHNPGYFYVADQWKEKCPPLERFNTLEWFPYEEALLKLKRGSHRWAVAEFIKQLKK</sequence>
<dbReference type="GO" id="GO:0006754">
    <property type="term" value="P:ATP biosynthetic process"/>
    <property type="evidence" value="ECO:0007669"/>
    <property type="project" value="TreeGrafter"/>
</dbReference>
<dbReference type="InterPro" id="IPR000086">
    <property type="entry name" value="NUDIX_hydrolase_dom"/>
</dbReference>
<dbReference type="InterPro" id="IPR051325">
    <property type="entry name" value="Nudix_hydrolase_domain"/>
</dbReference>
<accession>A0A1H9U2C3</accession>
<dbReference type="PROSITE" id="PS51462">
    <property type="entry name" value="NUDIX"/>
    <property type="match status" value="1"/>
</dbReference>
<evidence type="ECO:0000313" key="3">
    <source>
        <dbReference type="EMBL" id="SES03720.1"/>
    </source>
</evidence>
<dbReference type="GO" id="GO:0004081">
    <property type="term" value="F:bis(5'-nucleosyl)-tetraphosphatase (asymmetrical) activity"/>
    <property type="evidence" value="ECO:0007669"/>
    <property type="project" value="TreeGrafter"/>
</dbReference>
<feature type="domain" description="Nudix hydrolase" evidence="2">
    <location>
        <begin position="19"/>
        <end position="149"/>
    </location>
</feature>
<dbReference type="PANTHER" id="PTHR21340:SF0">
    <property type="entry name" value="BIS(5'-NUCLEOSYL)-TETRAPHOSPHATASE [ASYMMETRICAL]"/>
    <property type="match status" value="1"/>
</dbReference>
<gene>
    <name evidence="3" type="ORF">SAMN04488559_12045</name>
</gene>
<evidence type="ECO:0000256" key="1">
    <source>
        <dbReference type="ARBA" id="ARBA00022801"/>
    </source>
</evidence>
<dbReference type="InterPro" id="IPR015797">
    <property type="entry name" value="NUDIX_hydrolase-like_dom_sf"/>
</dbReference>
<dbReference type="STRING" id="142588.SAMN04488559_12045"/>
<dbReference type="EMBL" id="FOHA01000020">
    <property type="protein sequence ID" value="SES03720.1"/>
    <property type="molecule type" value="Genomic_DNA"/>
</dbReference>